<comment type="caution">
    <text evidence="1">The sequence shown here is derived from an EMBL/GenBank/DDBJ whole genome shotgun (WGS) entry which is preliminary data.</text>
</comment>
<keyword evidence="2" id="KW-1185">Reference proteome</keyword>
<dbReference type="Proteomes" id="UP000823775">
    <property type="component" value="Unassembled WGS sequence"/>
</dbReference>
<dbReference type="EMBL" id="JACEIK010006820">
    <property type="protein sequence ID" value="MCE3049322.1"/>
    <property type="molecule type" value="Genomic_DNA"/>
</dbReference>
<organism evidence="1 2">
    <name type="scientific">Datura stramonium</name>
    <name type="common">Jimsonweed</name>
    <name type="synonym">Common thornapple</name>
    <dbReference type="NCBI Taxonomy" id="4076"/>
    <lineage>
        <taxon>Eukaryota</taxon>
        <taxon>Viridiplantae</taxon>
        <taxon>Streptophyta</taxon>
        <taxon>Embryophyta</taxon>
        <taxon>Tracheophyta</taxon>
        <taxon>Spermatophyta</taxon>
        <taxon>Magnoliopsida</taxon>
        <taxon>eudicotyledons</taxon>
        <taxon>Gunneridae</taxon>
        <taxon>Pentapetalae</taxon>
        <taxon>asterids</taxon>
        <taxon>lamiids</taxon>
        <taxon>Solanales</taxon>
        <taxon>Solanaceae</taxon>
        <taxon>Solanoideae</taxon>
        <taxon>Datureae</taxon>
        <taxon>Datura</taxon>
    </lineage>
</organism>
<sequence length="274" mass="30779">MPNRRTDHSGEAGHCEGELRGANPSTKGLGWANLWCTGCYANSSAGQLSWYGRTVALREILLYTSSRMRFLNRTSIGERCKHRECGREDALAGNKRNWNSRENFVLKEKFSVSREILDSFQRVFTDHPALAENAASNPQEAFKDFLDEKRHELDREGGTSLELLSIVETSLFSIHSVVQTGSDGRGMESQDRLVSKQAPLPVFSSFFFKSRSERFKSRPCIWKAPVRIRFVTRPWSIQMGSRPFLSLADVAVAGHTQFRPDRACGAGAPTQSTN</sequence>
<protein>
    <recommendedName>
        <fullName evidence="3">PX domain-containing protein</fullName>
    </recommendedName>
</protein>
<gene>
    <name evidence="1" type="ORF">HAX54_044601</name>
</gene>
<evidence type="ECO:0000313" key="1">
    <source>
        <dbReference type="EMBL" id="MCE3049322.1"/>
    </source>
</evidence>
<evidence type="ECO:0000313" key="2">
    <source>
        <dbReference type="Proteomes" id="UP000823775"/>
    </source>
</evidence>
<proteinExistence type="predicted"/>
<accession>A0ABS8WIL4</accession>
<reference evidence="1 2" key="1">
    <citation type="journal article" date="2021" name="BMC Genomics">
        <title>Datura genome reveals duplications of psychoactive alkaloid biosynthetic genes and high mutation rate following tissue culture.</title>
        <authorList>
            <person name="Rajewski A."/>
            <person name="Carter-House D."/>
            <person name="Stajich J."/>
            <person name="Litt A."/>
        </authorList>
    </citation>
    <scope>NUCLEOTIDE SEQUENCE [LARGE SCALE GENOMIC DNA]</scope>
    <source>
        <strain evidence="1">AR-01</strain>
    </source>
</reference>
<name>A0ABS8WIL4_DATST</name>
<evidence type="ECO:0008006" key="3">
    <source>
        <dbReference type="Google" id="ProtNLM"/>
    </source>
</evidence>